<name>A0A7C1JTS7_9CHLR</name>
<dbReference type="InterPro" id="IPR006140">
    <property type="entry name" value="D-isomer_DH_NAD-bd"/>
</dbReference>
<dbReference type="Gene3D" id="3.40.50.720">
    <property type="entry name" value="NAD(P)-binding Rossmann-like Domain"/>
    <property type="match status" value="2"/>
</dbReference>
<dbReference type="SUPFAM" id="SSF52283">
    <property type="entry name" value="Formate/glycerate dehydrogenase catalytic domain-like"/>
    <property type="match status" value="1"/>
</dbReference>
<dbReference type="SUPFAM" id="SSF51735">
    <property type="entry name" value="NAD(P)-binding Rossmann-fold domains"/>
    <property type="match status" value="1"/>
</dbReference>
<proteinExistence type="inferred from homology"/>
<organism evidence="5">
    <name type="scientific">Caldilinea aerophila</name>
    <dbReference type="NCBI Taxonomy" id="133453"/>
    <lineage>
        <taxon>Bacteria</taxon>
        <taxon>Bacillati</taxon>
        <taxon>Chloroflexota</taxon>
        <taxon>Caldilineae</taxon>
        <taxon>Caldilineales</taxon>
        <taxon>Caldilineaceae</taxon>
        <taxon>Caldilinea</taxon>
    </lineage>
</organism>
<evidence type="ECO:0000256" key="1">
    <source>
        <dbReference type="ARBA" id="ARBA00005854"/>
    </source>
</evidence>
<sequence length="339" mass="37677">MNRHKTLFLTQRGLQHQKWAMEGAPPELELIMRRGASREEILSLLSDVEFLITERTGAIDAEMIAAAPQLRLIQRLGRQVWDIDLDAARQAGVPVCYWPIEGCVMVAEHMMLQMLGVLKRLREAMHITAEAADYGIETRRGDEDTFAYNWSKRTGIGKLNGATVGILGFGEIGWELVEQLRGFHCTVLYHKRTRLPLHVENQFGLEYASPEAIAERSDIVCSLLPYQGPKEPIDAAYFARMKPGSFFVHCGSGATVDEAALLDALRSGHLAGAALDTYTYEPLRPDNPLVQAMQDPTLNLILTPHIAAGGFTAGGHSRTQDYDNILALLQGRPLKYRIA</sequence>
<dbReference type="GO" id="GO:0016616">
    <property type="term" value="F:oxidoreductase activity, acting on the CH-OH group of donors, NAD or NADP as acceptor"/>
    <property type="evidence" value="ECO:0007669"/>
    <property type="project" value="InterPro"/>
</dbReference>
<evidence type="ECO:0000259" key="4">
    <source>
        <dbReference type="Pfam" id="PF02826"/>
    </source>
</evidence>
<comment type="similarity">
    <text evidence="1">Belongs to the D-isomer specific 2-hydroxyacid dehydrogenase family.</text>
</comment>
<dbReference type="AlphaFoldDB" id="A0A7C1JTS7"/>
<dbReference type="PANTHER" id="PTHR43761">
    <property type="entry name" value="D-ISOMER SPECIFIC 2-HYDROXYACID DEHYDROGENASE FAMILY PROTEIN (AFU_ORTHOLOGUE AFUA_1G13630)"/>
    <property type="match status" value="1"/>
</dbReference>
<evidence type="ECO:0000256" key="2">
    <source>
        <dbReference type="ARBA" id="ARBA00023002"/>
    </source>
</evidence>
<keyword evidence="2" id="KW-0560">Oxidoreductase</keyword>
<dbReference type="InterPro" id="IPR050418">
    <property type="entry name" value="D-iso_2-hydroxyacid_DH_PdxB"/>
</dbReference>
<gene>
    <name evidence="5" type="ORF">ENQ20_12395</name>
</gene>
<dbReference type="GO" id="GO:0051287">
    <property type="term" value="F:NAD binding"/>
    <property type="evidence" value="ECO:0007669"/>
    <property type="project" value="InterPro"/>
</dbReference>
<evidence type="ECO:0000313" key="5">
    <source>
        <dbReference type="EMBL" id="HDX32267.1"/>
    </source>
</evidence>
<protein>
    <recommendedName>
        <fullName evidence="4">D-isomer specific 2-hydroxyacid dehydrogenase NAD-binding domain-containing protein</fullName>
    </recommendedName>
</protein>
<feature type="domain" description="D-isomer specific 2-hydroxyacid dehydrogenase NAD-binding" evidence="4">
    <location>
        <begin position="140"/>
        <end position="307"/>
    </location>
</feature>
<accession>A0A7C1JTS7</accession>
<dbReference type="InterPro" id="IPR036291">
    <property type="entry name" value="NAD(P)-bd_dom_sf"/>
</dbReference>
<dbReference type="Pfam" id="PF02826">
    <property type="entry name" value="2-Hacid_dh_C"/>
    <property type="match status" value="1"/>
</dbReference>
<evidence type="ECO:0000256" key="3">
    <source>
        <dbReference type="ARBA" id="ARBA00023027"/>
    </source>
</evidence>
<keyword evidence="3" id="KW-0520">NAD</keyword>
<dbReference type="PANTHER" id="PTHR43761:SF1">
    <property type="entry name" value="D-ISOMER SPECIFIC 2-HYDROXYACID DEHYDROGENASE CATALYTIC DOMAIN-CONTAINING PROTEIN-RELATED"/>
    <property type="match status" value="1"/>
</dbReference>
<reference evidence="5" key="1">
    <citation type="journal article" date="2020" name="mSystems">
        <title>Genome- and Community-Level Interaction Insights into Carbon Utilization and Element Cycling Functions of Hydrothermarchaeota in Hydrothermal Sediment.</title>
        <authorList>
            <person name="Zhou Z."/>
            <person name="Liu Y."/>
            <person name="Xu W."/>
            <person name="Pan J."/>
            <person name="Luo Z.H."/>
            <person name="Li M."/>
        </authorList>
    </citation>
    <scope>NUCLEOTIDE SEQUENCE [LARGE SCALE GENOMIC DNA]</scope>
    <source>
        <strain evidence="5">SpSt-289</strain>
    </source>
</reference>
<comment type="caution">
    <text evidence="5">The sequence shown here is derived from an EMBL/GenBank/DDBJ whole genome shotgun (WGS) entry which is preliminary data.</text>
</comment>
<dbReference type="EMBL" id="DSMG01000120">
    <property type="protein sequence ID" value="HDX32267.1"/>
    <property type="molecule type" value="Genomic_DNA"/>
</dbReference>